<organism evidence="1">
    <name type="scientific">marine sediment metagenome</name>
    <dbReference type="NCBI Taxonomy" id="412755"/>
    <lineage>
        <taxon>unclassified sequences</taxon>
        <taxon>metagenomes</taxon>
        <taxon>ecological metagenomes</taxon>
    </lineage>
</organism>
<gene>
    <name evidence="1" type="ORF">LCGC14_0664240</name>
</gene>
<comment type="caution">
    <text evidence="1">The sequence shown here is derived from an EMBL/GenBank/DDBJ whole genome shotgun (WGS) entry which is preliminary data.</text>
</comment>
<accession>A0A0F9U118</accession>
<reference evidence="1" key="1">
    <citation type="journal article" date="2015" name="Nature">
        <title>Complex archaea that bridge the gap between prokaryotes and eukaryotes.</title>
        <authorList>
            <person name="Spang A."/>
            <person name="Saw J.H."/>
            <person name="Jorgensen S.L."/>
            <person name="Zaremba-Niedzwiedzka K."/>
            <person name="Martijn J."/>
            <person name="Lind A.E."/>
            <person name="van Eijk R."/>
            <person name="Schleper C."/>
            <person name="Guy L."/>
            <person name="Ettema T.J."/>
        </authorList>
    </citation>
    <scope>NUCLEOTIDE SEQUENCE</scope>
</reference>
<proteinExistence type="predicted"/>
<protein>
    <submittedName>
        <fullName evidence="1">Uncharacterized protein</fullName>
    </submittedName>
</protein>
<name>A0A0F9U118_9ZZZZ</name>
<evidence type="ECO:0000313" key="1">
    <source>
        <dbReference type="EMBL" id="KKN47318.1"/>
    </source>
</evidence>
<dbReference type="EMBL" id="LAZR01001283">
    <property type="protein sequence ID" value="KKN47318.1"/>
    <property type="molecule type" value="Genomic_DNA"/>
</dbReference>
<sequence>MSDKDFYNVTIEKQEHCCSACGIDYNVYTALLEACKEARKLYDELARGPLGNAAKFGPDFEPMSDEEILEIRKALESAIATAT</sequence>
<dbReference type="AlphaFoldDB" id="A0A0F9U118"/>